<dbReference type="InterPro" id="IPR009078">
    <property type="entry name" value="Ferritin-like_SF"/>
</dbReference>
<dbReference type="InterPro" id="IPR011197">
    <property type="entry name" value="UCP012318"/>
</dbReference>
<sequence length="287" mass="32576">MVTEQDMIDVFSESEKVLLCVDPVSKANASIDLYQQWQDVSADDQQASMPGSSVSIIRQLDAPGRPALPALVEAHQLARRGLGSLAGRIALVHSLAHIEFNAINLAVDAVYRFRDMPLRYVTDWLRVASDEGQHFLLLNDRLAELDSHYGALPAHDGLWDMARRTDHDVLVRMALVPRILEARGLDVAPPMIAKLQHLKDEETAAILQRIYTDEITHVEVGNRWFRYLCERQSLDGTQVFRDLLKGENSAYLRSPYNREARLEAGFNEQELALIREMEEEYKLSKGR</sequence>
<dbReference type="PIRSF" id="PIRSF012318">
    <property type="entry name" value="UCP012318"/>
    <property type="match status" value="1"/>
</dbReference>
<reference evidence="1 2" key="1">
    <citation type="submission" date="2016-12" db="EMBL/GenBank/DDBJ databases">
        <authorList>
            <person name="Song W.-J."/>
            <person name="Kurnit D.M."/>
        </authorList>
    </citation>
    <scope>NUCLEOTIDE SEQUENCE [LARGE SCALE GENOMIC DNA]</scope>
    <source>
        <strain evidence="1 2">IMCC3135</strain>
    </source>
</reference>
<keyword evidence="2" id="KW-1185">Reference proteome</keyword>
<proteinExistence type="predicted"/>
<dbReference type="OrthoDB" id="9778629at2"/>
<protein>
    <recommendedName>
        <fullName evidence="3">DUF455 domain-containing protein</fullName>
    </recommendedName>
</protein>
<organism evidence="1 2">
    <name type="scientific">Granulosicoccus antarcticus IMCC3135</name>
    <dbReference type="NCBI Taxonomy" id="1192854"/>
    <lineage>
        <taxon>Bacteria</taxon>
        <taxon>Pseudomonadati</taxon>
        <taxon>Pseudomonadota</taxon>
        <taxon>Gammaproteobacteria</taxon>
        <taxon>Chromatiales</taxon>
        <taxon>Granulosicoccaceae</taxon>
        <taxon>Granulosicoccus</taxon>
    </lineage>
</organism>
<evidence type="ECO:0008006" key="3">
    <source>
        <dbReference type="Google" id="ProtNLM"/>
    </source>
</evidence>
<dbReference type="CDD" id="cd00657">
    <property type="entry name" value="Ferritin_like"/>
    <property type="match status" value="1"/>
</dbReference>
<gene>
    <name evidence="1" type="ORF">IMCC3135_21890</name>
</gene>
<evidence type="ECO:0000313" key="1">
    <source>
        <dbReference type="EMBL" id="ASJ74450.1"/>
    </source>
</evidence>
<dbReference type="PANTHER" id="PTHR42782">
    <property type="entry name" value="SI:CH73-314G15.3"/>
    <property type="match status" value="1"/>
</dbReference>
<dbReference type="AlphaFoldDB" id="A0A2Z2NZW9"/>
<dbReference type="SUPFAM" id="SSF47240">
    <property type="entry name" value="Ferritin-like"/>
    <property type="match status" value="1"/>
</dbReference>
<dbReference type="Proteomes" id="UP000250079">
    <property type="component" value="Chromosome"/>
</dbReference>
<dbReference type="PANTHER" id="PTHR42782:SF4">
    <property type="entry name" value="DUF455 DOMAIN-CONTAINING PROTEIN"/>
    <property type="match status" value="1"/>
</dbReference>
<accession>A0A2Z2NZW9</accession>
<dbReference type="Pfam" id="PF04305">
    <property type="entry name" value="DUF455"/>
    <property type="match status" value="1"/>
</dbReference>
<evidence type="ECO:0000313" key="2">
    <source>
        <dbReference type="Proteomes" id="UP000250079"/>
    </source>
</evidence>
<dbReference type="KEGG" id="gai:IMCC3135_21890"/>
<name>A0A2Z2NZW9_9GAMM</name>
<dbReference type="InterPro" id="IPR007402">
    <property type="entry name" value="DUF455"/>
</dbReference>
<dbReference type="EMBL" id="CP018632">
    <property type="protein sequence ID" value="ASJ74450.1"/>
    <property type="molecule type" value="Genomic_DNA"/>
</dbReference>